<dbReference type="PANTHER" id="PTHR42794">
    <property type="entry name" value="HEMIN IMPORT ATP-BINDING PROTEIN HMUV"/>
    <property type="match status" value="1"/>
</dbReference>
<dbReference type="SUPFAM" id="SSF52540">
    <property type="entry name" value="P-loop containing nucleoside triphosphate hydrolases"/>
    <property type="match status" value="1"/>
</dbReference>
<dbReference type="RefSeq" id="WP_147165639.1">
    <property type="nucleotide sequence ID" value="NZ_VOOR01000002.1"/>
</dbReference>
<keyword evidence="8" id="KW-1185">Reference proteome</keyword>
<evidence type="ECO:0000256" key="2">
    <source>
        <dbReference type="ARBA" id="ARBA00022741"/>
    </source>
</evidence>
<dbReference type="Gene3D" id="3.40.50.300">
    <property type="entry name" value="P-loop containing nucleotide triphosphate hydrolases"/>
    <property type="match status" value="1"/>
</dbReference>
<evidence type="ECO:0000313" key="8">
    <source>
        <dbReference type="Proteomes" id="UP000321580"/>
    </source>
</evidence>
<dbReference type="SMART" id="SM00382">
    <property type="entry name" value="AAA"/>
    <property type="match status" value="1"/>
</dbReference>
<keyword evidence="3 7" id="KW-0067">ATP-binding</keyword>
<comment type="caution">
    <text evidence="7">The sequence shown here is derived from an EMBL/GenBank/DDBJ whole genome shotgun (WGS) entry which is preliminary data.</text>
</comment>
<dbReference type="InterPro" id="IPR003439">
    <property type="entry name" value="ABC_transporter-like_ATP-bd"/>
</dbReference>
<evidence type="ECO:0000256" key="4">
    <source>
        <dbReference type="ARBA" id="ARBA00022967"/>
    </source>
</evidence>
<dbReference type="InterPro" id="IPR027417">
    <property type="entry name" value="P-loop_NTPase"/>
</dbReference>
<protein>
    <submittedName>
        <fullName evidence="7">Heme ABC transporter ATP-binding protein</fullName>
    </submittedName>
</protein>
<dbReference type="PROSITE" id="PS50893">
    <property type="entry name" value="ABC_TRANSPORTER_2"/>
    <property type="match status" value="1"/>
</dbReference>
<dbReference type="CDD" id="cd03214">
    <property type="entry name" value="ABC_Iron-Siderophores_B12_Hemin"/>
    <property type="match status" value="1"/>
</dbReference>
<dbReference type="OrthoDB" id="9806726at2"/>
<organism evidence="7 8">
    <name type="scientific">Phaeodactylibacter luteus</name>
    <dbReference type="NCBI Taxonomy" id="1564516"/>
    <lineage>
        <taxon>Bacteria</taxon>
        <taxon>Pseudomonadati</taxon>
        <taxon>Bacteroidota</taxon>
        <taxon>Saprospiria</taxon>
        <taxon>Saprospirales</taxon>
        <taxon>Haliscomenobacteraceae</taxon>
        <taxon>Phaeodactylibacter</taxon>
    </lineage>
</organism>
<dbReference type="GO" id="GO:0005524">
    <property type="term" value="F:ATP binding"/>
    <property type="evidence" value="ECO:0007669"/>
    <property type="project" value="UniProtKB-KW"/>
</dbReference>
<evidence type="ECO:0000313" key="7">
    <source>
        <dbReference type="EMBL" id="TXB69507.1"/>
    </source>
</evidence>
<keyword evidence="2" id="KW-0547">Nucleotide-binding</keyword>
<dbReference type="EMBL" id="VOOR01000002">
    <property type="protein sequence ID" value="TXB69507.1"/>
    <property type="molecule type" value="Genomic_DNA"/>
</dbReference>
<evidence type="ECO:0000256" key="1">
    <source>
        <dbReference type="ARBA" id="ARBA00022448"/>
    </source>
</evidence>
<dbReference type="Pfam" id="PF00005">
    <property type="entry name" value="ABC_tran"/>
    <property type="match status" value="1"/>
</dbReference>
<evidence type="ECO:0000259" key="6">
    <source>
        <dbReference type="PROSITE" id="PS50893"/>
    </source>
</evidence>
<keyword evidence="4" id="KW-1278">Translocase</keyword>
<dbReference type="PANTHER" id="PTHR42794:SF1">
    <property type="entry name" value="HEMIN IMPORT ATP-BINDING PROTEIN HMUV"/>
    <property type="match status" value="1"/>
</dbReference>
<feature type="domain" description="ABC transporter" evidence="6">
    <location>
        <begin position="2"/>
        <end position="240"/>
    </location>
</feature>
<name>A0A5C6S5F6_9BACT</name>
<keyword evidence="1" id="KW-0813">Transport</keyword>
<dbReference type="Proteomes" id="UP000321580">
    <property type="component" value="Unassembled WGS sequence"/>
</dbReference>
<proteinExistence type="predicted"/>
<comment type="function">
    <text evidence="5">Part of the ABC transporter complex HmuTUV involved in hemin import. Responsible for energy coupling to the transport system.</text>
</comment>
<dbReference type="InterPro" id="IPR003593">
    <property type="entry name" value="AAA+_ATPase"/>
</dbReference>
<evidence type="ECO:0000256" key="3">
    <source>
        <dbReference type="ARBA" id="ARBA00022840"/>
    </source>
</evidence>
<sequence>MLEAIGVKVSLGGESVLRDVSLAALPGELGVVLGANGAGKSTLLRALSGELPLTAGSVLLHDRPVQGFKAVALAKYRAVLSQQFQVAYHMSVGEVAMLGRYPYTEPLRRSRELARKALKEVGLSSFWGRSVQTLSGGEQQRVHFARALLQLQGEGEHSRFLLLDEPTASLDLKWQHELLQLARHCAQERNIGVVAVLHDINLAARYADRVWLMQNGGVVASGPPGQSLSAEALSRAYRTNVQPVTHNSLSYLHFTVAERTAPLLIDQNSKNSNYVEANL</sequence>
<dbReference type="AlphaFoldDB" id="A0A5C6S5F6"/>
<accession>A0A5C6S5F6</accession>
<evidence type="ECO:0000256" key="5">
    <source>
        <dbReference type="ARBA" id="ARBA00037066"/>
    </source>
</evidence>
<gene>
    <name evidence="7" type="ORF">FRY97_01475</name>
</gene>
<reference evidence="7 8" key="1">
    <citation type="submission" date="2019-08" db="EMBL/GenBank/DDBJ databases">
        <title>Genome of Phaeodactylibacter luteus.</title>
        <authorList>
            <person name="Bowman J.P."/>
        </authorList>
    </citation>
    <scope>NUCLEOTIDE SEQUENCE [LARGE SCALE GENOMIC DNA]</scope>
    <source>
        <strain evidence="7 8">KCTC 42180</strain>
    </source>
</reference>
<dbReference type="GO" id="GO:0016887">
    <property type="term" value="F:ATP hydrolysis activity"/>
    <property type="evidence" value="ECO:0007669"/>
    <property type="project" value="InterPro"/>
</dbReference>
<dbReference type="NCBIfam" id="NF010068">
    <property type="entry name" value="PRK13548.1"/>
    <property type="match status" value="1"/>
</dbReference>